<dbReference type="InterPro" id="IPR036737">
    <property type="entry name" value="OmpA-like_sf"/>
</dbReference>
<organism evidence="11 12">
    <name type="scientific">Candidatus Magnetominusculus xianensis</name>
    <dbReference type="NCBI Taxonomy" id="1748249"/>
    <lineage>
        <taxon>Bacteria</taxon>
        <taxon>Pseudomonadati</taxon>
        <taxon>Nitrospirota</taxon>
        <taxon>Nitrospiria</taxon>
        <taxon>Nitrospirales</taxon>
        <taxon>Nitrospiraceae</taxon>
        <taxon>Candidatus Magnetominusculus</taxon>
    </lineage>
</organism>
<dbReference type="PANTHER" id="PTHR30329">
    <property type="entry name" value="STATOR ELEMENT OF FLAGELLAR MOTOR COMPLEX"/>
    <property type="match status" value="1"/>
</dbReference>
<dbReference type="PROSITE" id="PS51123">
    <property type="entry name" value="OMPA_2"/>
    <property type="match status" value="1"/>
</dbReference>
<evidence type="ECO:0000256" key="6">
    <source>
        <dbReference type="ARBA" id="ARBA00023136"/>
    </source>
</evidence>
<proteinExistence type="inferred from homology"/>
<feature type="region of interest" description="Disordered" evidence="8">
    <location>
        <begin position="81"/>
        <end position="100"/>
    </location>
</feature>
<dbReference type="Gene3D" id="3.30.1330.60">
    <property type="entry name" value="OmpA-like domain"/>
    <property type="match status" value="1"/>
</dbReference>
<dbReference type="SUPFAM" id="SSF103088">
    <property type="entry name" value="OmpA-like"/>
    <property type="match status" value="1"/>
</dbReference>
<dbReference type="InterPro" id="IPR050330">
    <property type="entry name" value="Bact_OuterMem_StrucFunc"/>
</dbReference>
<comment type="subcellular location">
    <subcellularLocation>
        <location evidence="1">Cell membrane</location>
        <topology evidence="1">Single-pass membrane protein</topology>
    </subcellularLocation>
</comment>
<dbReference type="PANTHER" id="PTHR30329:SF21">
    <property type="entry name" value="LIPOPROTEIN YIAD-RELATED"/>
    <property type="match status" value="1"/>
</dbReference>
<keyword evidence="6 7" id="KW-0472">Membrane</keyword>
<keyword evidence="12" id="KW-1185">Reference proteome</keyword>
<evidence type="ECO:0000313" key="11">
    <source>
        <dbReference type="EMBL" id="KWT82634.1"/>
    </source>
</evidence>
<evidence type="ECO:0000256" key="1">
    <source>
        <dbReference type="ARBA" id="ARBA00004162"/>
    </source>
</evidence>
<evidence type="ECO:0000256" key="3">
    <source>
        <dbReference type="ARBA" id="ARBA00022475"/>
    </source>
</evidence>
<comment type="caution">
    <text evidence="11">The sequence shown here is derived from an EMBL/GenBank/DDBJ whole genome shotgun (WGS) entry which is preliminary data.</text>
</comment>
<feature type="compositionally biased region" description="Polar residues" evidence="8">
    <location>
        <begin position="85"/>
        <end position="98"/>
    </location>
</feature>
<dbReference type="RefSeq" id="WP_085053028.1">
    <property type="nucleotide sequence ID" value="NZ_LNQR01000085.1"/>
</dbReference>
<protein>
    <submittedName>
        <fullName evidence="11">Flagellar motor protein MotS</fullName>
    </submittedName>
</protein>
<feature type="domain" description="OmpA-like" evidence="10">
    <location>
        <begin position="147"/>
        <end position="269"/>
    </location>
</feature>
<evidence type="ECO:0000256" key="7">
    <source>
        <dbReference type="PROSITE-ProRule" id="PRU00473"/>
    </source>
</evidence>
<dbReference type="Proteomes" id="UP000060487">
    <property type="component" value="Unassembled WGS sequence"/>
</dbReference>
<dbReference type="Pfam" id="PF13677">
    <property type="entry name" value="MotB_plug"/>
    <property type="match status" value="1"/>
</dbReference>
<dbReference type="InterPro" id="IPR006665">
    <property type="entry name" value="OmpA-like"/>
</dbReference>
<dbReference type="CDD" id="cd07185">
    <property type="entry name" value="OmpA_C-like"/>
    <property type="match status" value="1"/>
</dbReference>
<reference evidence="11 12" key="1">
    <citation type="submission" date="2015-11" db="EMBL/GenBank/DDBJ databases">
        <authorList>
            <person name="Lin W."/>
        </authorList>
    </citation>
    <scope>NUCLEOTIDE SEQUENCE [LARGE SCALE GENOMIC DNA]</scope>
    <source>
        <strain evidence="11 12">HCH-1</strain>
    </source>
</reference>
<sequence length="270" mass="29768">MNDSYRKLVEHSSSEAEDNLWLITMTDLMSLLLVCFLMFFVITKRQEKSAEKVQQQPVVNHQSVEMETASKEAPVTSVAAAEMTASETSVPESQSTEPASKVIVTESQIVDQAPTVDKTAAADPAPELDAVIRAQRLENDVTVTTADKGIVLTMRENVTFVPASAVILKKSMPVLDKVSELIKRHPSYVIEIDGHTDNSPINSPLYPSNWELSTARATSVLQYFIKVKGVDPSGFTVKGNGDSRPIAPNDTPHHRALNRRVEIRIKEKTI</sequence>
<keyword evidence="4 9" id="KW-0812">Transmembrane</keyword>
<keyword evidence="3" id="KW-1003">Cell membrane</keyword>
<evidence type="ECO:0000256" key="8">
    <source>
        <dbReference type="SAM" id="MobiDB-lite"/>
    </source>
</evidence>
<accession>A0ABR5SHD2</accession>
<evidence type="ECO:0000256" key="2">
    <source>
        <dbReference type="ARBA" id="ARBA00008914"/>
    </source>
</evidence>
<feature type="transmembrane region" description="Helical" evidence="9">
    <location>
        <begin position="20"/>
        <end position="42"/>
    </location>
</feature>
<dbReference type="Pfam" id="PF00691">
    <property type="entry name" value="OmpA"/>
    <property type="match status" value="1"/>
</dbReference>
<evidence type="ECO:0000256" key="9">
    <source>
        <dbReference type="SAM" id="Phobius"/>
    </source>
</evidence>
<evidence type="ECO:0000313" key="12">
    <source>
        <dbReference type="Proteomes" id="UP000060487"/>
    </source>
</evidence>
<evidence type="ECO:0000256" key="4">
    <source>
        <dbReference type="ARBA" id="ARBA00022692"/>
    </source>
</evidence>
<evidence type="ECO:0000259" key="10">
    <source>
        <dbReference type="PROSITE" id="PS51123"/>
    </source>
</evidence>
<dbReference type="InterPro" id="IPR025713">
    <property type="entry name" value="MotB-like_N_dom"/>
</dbReference>
<keyword evidence="5 9" id="KW-1133">Transmembrane helix</keyword>
<keyword evidence="11" id="KW-0966">Cell projection</keyword>
<comment type="similarity">
    <text evidence="2">Belongs to the MotB family.</text>
</comment>
<evidence type="ECO:0000256" key="5">
    <source>
        <dbReference type="ARBA" id="ARBA00022989"/>
    </source>
</evidence>
<keyword evidence="11" id="KW-0969">Cilium</keyword>
<dbReference type="EMBL" id="LNQR01000085">
    <property type="protein sequence ID" value="KWT82634.1"/>
    <property type="molecule type" value="Genomic_DNA"/>
</dbReference>
<name>A0ABR5SHD2_9BACT</name>
<gene>
    <name evidence="11" type="primary">motS</name>
    <name evidence="11" type="ORF">ASN18_2426</name>
</gene>
<keyword evidence="11" id="KW-0282">Flagellum</keyword>